<dbReference type="Pfam" id="PF00112">
    <property type="entry name" value="Peptidase_C1"/>
    <property type="match status" value="1"/>
</dbReference>
<dbReference type="OrthoDB" id="640249at2759"/>
<dbReference type="InterPro" id="IPR025660">
    <property type="entry name" value="Pept_his_AS"/>
</dbReference>
<evidence type="ECO:0000313" key="4">
    <source>
        <dbReference type="EMBL" id="PHH50239.1"/>
    </source>
</evidence>
<feature type="region of interest" description="Disordered" evidence="2">
    <location>
        <begin position="77"/>
        <end position="102"/>
    </location>
</feature>
<dbReference type="EMBL" id="APWK03000140">
    <property type="protein sequence ID" value="PHH50239.1"/>
    <property type="molecule type" value="Genomic_DNA"/>
</dbReference>
<dbReference type="AlphaFoldDB" id="A0A2C5WAZ2"/>
<dbReference type="SUPFAM" id="SSF54001">
    <property type="entry name" value="Cysteine proteinases"/>
    <property type="match status" value="1"/>
</dbReference>
<dbReference type="CDD" id="cd02619">
    <property type="entry name" value="Peptidase_C1"/>
    <property type="match status" value="1"/>
</dbReference>
<sequence>MLFHILADATKENTKLAKLGAKAINVAHRTHNGVLNATGLGGFIPSPVQNLTDNLYAINENLVRGAGRQAASFLQQLDGPGNQRRLRGANPDDSDEDEADEDLAESCLENKGGVVPVEHHDLRWCDPIPDNYDPRDHEFELTSINVKPSVDLRPFCPDIYDQKRMASCIANAVAAAYEYGINKQKLGAFSPSRLFIWYNARAKSDNPQHIYMNTGCRMRDAIASLNCKKNGVCAEEDWPYVVGEYDEKTKVFKKFAKPRMKPSPEAMKKAHFHTATKYLSFKPGKDLCLRLKGCLDKEYPFVMQMKTFGSLNDYMTPDHEIRMPTGKELKKTGGHGVMVVGYNDNEKVFIVRNSWGEKWGDNGPFYMPYAYLKHCSDFWTLRVVSSRS</sequence>
<gene>
    <name evidence="4" type="primary">MIMI_L477</name>
    <name evidence="4" type="ORF">CFIMG_005861RA</name>
</gene>
<comment type="similarity">
    <text evidence="1">Belongs to the peptidase C1 family.</text>
</comment>
<dbReference type="InterPro" id="IPR013128">
    <property type="entry name" value="Peptidase_C1A"/>
</dbReference>
<dbReference type="GO" id="GO:0006508">
    <property type="term" value="P:proteolysis"/>
    <property type="evidence" value="ECO:0007669"/>
    <property type="project" value="InterPro"/>
</dbReference>
<dbReference type="GO" id="GO:0008234">
    <property type="term" value="F:cysteine-type peptidase activity"/>
    <property type="evidence" value="ECO:0007669"/>
    <property type="project" value="InterPro"/>
</dbReference>
<dbReference type="Gene3D" id="3.90.70.10">
    <property type="entry name" value="Cysteine proteinases"/>
    <property type="match status" value="1"/>
</dbReference>
<dbReference type="PROSITE" id="PS00639">
    <property type="entry name" value="THIOL_PROTEASE_HIS"/>
    <property type="match status" value="1"/>
</dbReference>
<protein>
    <submittedName>
        <fullName evidence="4">Putative peptidase C1-like protein L477</fullName>
    </submittedName>
</protein>
<feature type="compositionally biased region" description="Acidic residues" evidence="2">
    <location>
        <begin position="92"/>
        <end position="102"/>
    </location>
</feature>
<name>A0A2C5WAZ2_9PEZI</name>
<dbReference type="InterPro" id="IPR000668">
    <property type="entry name" value="Peptidase_C1A_C"/>
</dbReference>
<dbReference type="SMART" id="SM00645">
    <property type="entry name" value="Pept_C1"/>
    <property type="match status" value="1"/>
</dbReference>
<proteinExistence type="inferred from homology"/>
<reference evidence="4 5" key="1">
    <citation type="journal article" date="2013" name="Fungal Biol.">
        <title>Analysis of microsatellite markers in the genome of the plant pathogen Ceratocystis fimbriata.</title>
        <authorList>
            <person name="Simpson M.C."/>
            <person name="Wilken P.M."/>
            <person name="Coetzee M.P."/>
            <person name="Wingfield M.J."/>
            <person name="Wingfield B.D."/>
        </authorList>
    </citation>
    <scope>NUCLEOTIDE SEQUENCE [LARGE SCALE GENOMIC DNA]</scope>
    <source>
        <strain evidence="4 5">CBS 114723</strain>
    </source>
</reference>
<dbReference type="InterPro" id="IPR038765">
    <property type="entry name" value="Papain-like_cys_pep_sf"/>
</dbReference>
<feature type="domain" description="Peptidase C1A papain C-terminal" evidence="3">
    <location>
        <begin position="146"/>
        <end position="371"/>
    </location>
</feature>
<evidence type="ECO:0000256" key="2">
    <source>
        <dbReference type="SAM" id="MobiDB-lite"/>
    </source>
</evidence>
<dbReference type="PANTHER" id="PTHR12411">
    <property type="entry name" value="CYSTEINE PROTEASE FAMILY C1-RELATED"/>
    <property type="match status" value="1"/>
</dbReference>
<dbReference type="STRING" id="1035309.A0A2C5WAZ2"/>
<dbReference type="Proteomes" id="UP000222788">
    <property type="component" value="Unassembled WGS sequence"/>
</dbReference>
<comment type="caution">
    <text evidence="4">The sequence shown here is derived from an EMBL/GenBank/DDBJ whole genome shotgun (WGS) entry which is preliminary data.</text>
</comment>
<evidence type="ECO:0000256" key="1">
    <source>
        <dbReference type="ARBA" id="ARBA00008455"/>
    </source>
</evidence>
<accession>A0A2C5WAZ2</accession>
<evidence type="ECO:0000313" key="5">
    <source>
        <dbReference type="Proteomes" id="UP000222788"/>
    </source>
</evidence>
<evidence type="ECO:0000259" key="3">
    <source>
        <dbReference type="SMART" id="SM00645"/>
    </source>
</evidence>
<reference evidence="4 5" key="2">
    <citation type="journal article" date="2013" name="IMA Fungus">
        <title>IMA Genome-F 1: Ceratocystis fimbriata: Draft nuclear genome sequence for the plant pathogen, Ceratocystis fimbriata.</title>
        <authorList>
            <person name="Wilken P.M."/>
            <person name="Steenkamp E.T."/>
            <person name="Wingfield M.J."/>
            <person name="de Beer Z.W."/>
            <person name="Wingfield B.D."/>
        </authorList>
    </citation>
    <scope>NUCLEOTIDE SEQUENCE [LARGE SCALE GENOMIC DNA]</scope>
    <source>
        <strain evidence="4 5">CBS 114723</strain>
    </source>
</reference>
<organism evidence="4 5">
    <name type="scientific">Ceratocystis fimbriata CBS 114723</name>
    <dbReference type="NCBI Taxonomy" id="1035309"/>
    <lineage>
        <taxon>Eukaryota</taxon>
        <taxon>Fungi</taxon>
        <taxon>Dikarya</taxon>
        <taxon>Ascomycota</taxon>
        <taxon>Pezizomycotina</taxon>
        <taxon>Sordariomycetes</taxon>
        <taxon>Hypocreomycetidae</taxon>
        <taxon>Microascales</taxon>
        <taxon>Ceratocystidaceae</taxon>
        <taxon>Ceratocystis</taxon>
    </lineage>
</organism>
<keyword evidence="5" id="KW-1185">Reference proteome</keyword>